<dbReference type="GO" id="GO:0003697">
    <property type="term" value="F:single-stranded DNA binding"/>
    <property type="evidence" value="ECO:0007669"/>
    <property type="project" value="InterPro"/>
</dbReference>
<evidence type="ECO:0000256" key="1">
    <source>
        <dbReference type="SAM" id="MobiDB-lite"/>
    </source>
</evidence>
<dbReference type="InterPro" id="IPR017113">
    <property type="entry name" value="Antirestriction_ArdC"/>
</dbReference>
<dbReference type="RefSeq" id="WP_130305357.1">
    <property type="nucleotide sequence ID" value="NZ_SHKO01000009.1"/>
</dbReference>
<dbReference type="InterPro" id="IPR013610">
    <property type="entry name" value="ArdC_N"/>
</dbReference>
<protein>
    <submittedName>
        <fullName evidence="4">Antirestriction protein ArdC</fullName>
    </submittedName>
</protein>
<dbReference type="Pfam" id="PF08401">
    <property type="entry name" value="ArdcN"/>
    <property type="match status" value="1"/>
</dbReference>
<organism evidence="4 5">
    <name type="scientific">Advenella incenata</name>
    <dbReference type="NCBI Taxonomy" id="267800"/>
    <lineage>
        <taxon>Bacteria</taxon>
        <taxon>Pseudomonadati</taxon>
        <taxon>Pseudomonadota</taxon>
        <taxon>Betaproteobacteria</taxon>
        <taxon>Burkholderiales</taxon>
        <taxon>Alcaligenaceae</taxon>
    </lineage>
</organism>
<dbReference type="Proteomes" id="UP000293398">
    <property type="component" value="Unassembled WGS sequence"/>
</dbReference>
<evidence type="ECO:0000313" key="5">
    <source>
        <dbReference type="Proteomes" id="UP000293398"/>
    </source>
</evidence>
<accession>A0A4Q7V5E6</accession>
<sequence length="318" mass="35622">MTLANHQNSKKTKNAGVSPTAPKAHQKANVEKDLRQDVTNRIIELMEGGVTEWKKSWRTAAESGIPKNAVTGMPYRGINIVLLWMAAFQSGFTSNKWMTFIQAKQLGANVIKGQKGTYGIKYKLVEKKDTKAAEPEFYPMTKPFYVYNLDQIENLPDGFKSDPVLLPNTFVADDVADKFINATGAIVEHRGNAAFYSPVWDKIVLPQREAFESTASYYATAFHELVHWTGQTGRLNRLQSTKFGDDEYIFEELVAEIGSAMVAAQFGFIDATIHEHASYLDGWIKILKEDKTAIFKAAKQASAAYEYLLQISQTPLTF</sequence>
<evidence type="ECO:0000313" key="4">
    <source>
        <dbReference type="EMBL" id="RZT91024.1"/>
    </source>
</evidence>
<evidence type="ECO:0000259" key="3">
    <source>
        <dbReference type="Pfam" id="PF18818"/>
    </source>
</evidence>
<keyword evidence="5" id="KW-1185">Reference proteome</keyword>
<name>A0A4Q7V5E6_9BURK</name>
<dbReference type="Pfam" id="PF18818">
    <property type="entry name" value="MPTase-PolyVal"/>
    <property type="match status" value="1"/>
</dbReference>
<reference evidence="4 5" key="1">
    <citation type="submission" date="2019-02" db="EMBL/GenBank/DDBJ databases">
        <title>Genomic Encyclopedia of Type Strains, Phase IV (KMG-IV): sequencing the most valuable type-strain genomes for metagenomic binning, comparative biology and taxonomic classification.</title>
        <authorList>
            <person name="Goeker M."/>
        </authorList>
    </citation>
    <scope>NUCLEOTIDE SEQUENCE [LARGE SCALE GENOMIC DNA]</scope>
    <source>
        <strain evidence="4 5">DSM 23814</strain>
    </source>
</reference>
<evidence type="ECO:0000259" key="2">
    <source>
        <dbReference type="Pfam" id="PF08401"/>
    </source>
</evidence>
<feature type="region of interest" description="Disordered" evidence="1">
    <location>
        <begin position="1"/>
        <end position="33"/>
    </location>
</feature>
<comment type="caution">
    <text evidence="4">The sequence shown here is derived from an EMBL/GenBank/DDBJ whole genome shotgun (WGS) entry which is preliminary data.</text>
</comment>
<dbReference type="EMBL" id="SHKO01000009">
    <property type="protein sequence ID" value="RZT91024.1"/>
    <property type="molecule type" value="Genomic_DNA"/>
</dbReference>
<feature type="domain" description="Polyvalent protein metallopeptidase" evidence="3">
    <location>
        <begin position="176"/>
        <end position="300"/>
    </location>
</feature>
<dbReference type="AlphaFoldDB" id="A0A4Q7V5E6"/>
<gene>
    <name evidence="4" type="ORF">EV681_4612</name>
</gene>
<feature type="domain" description="N-terminal" evidence="2">
    <location>
        <begin position="32"/>
        <end position="134"/>
    </location>
</feature>
<dbReference type="OrthoDB" id="9792687at2"/>
<proteinExistence type="predicted"/>
<dbReference type="InterPro" id="IPR041459">
    <property type="entry name" value="MPTase-PolyVal"/>
</dbReference>
<dbReference type="PIRSF" id="PIRSF037112">
    <property type="entry name" value="Antirestriction_ArdC"/>
    <property type="match status" value="1"/>
</dbReference>